<dbReference type="Proteomes" id="UP000721861">
    <property type="component" value="Unassembled WGS sequence"/>
</dbReference>
<reference evidence="2 3" key="1">
    <citation type="journal article" date="2014" name="Int. J. Syst. Evol. Microbiol.">
        <title>Carboxylicivirga gen. nov. in the family Marinilabiliaceae with two novel species, Carboxylicivirga mesophila sp. nov. and Carboxylicivirga taeanensis sp. nov., and reclassification of Cytophaga fermentans as Saccharicrinis fermentans gen. nov., comb. nov.</title>
        <authorList>
            <person name="Yang S.H."/>
            <person name="Seo H.S."/>
            <person name="Woo J.H."/>
            <person name="Oh H.M."/>
            <person name="Jang H."/>
            <person name="Lee J.H."/>
            <person name="Kim S.J."/>
            <person name="Kwon K.K."/>
        </authorList>
    </citation>
    <scope>NUCLEOTIDE SEQUENCE [LARGE SCALE GENOMIC DNA]</scope>
    <source>
        <strain evidence="2 3">JCM 18290</strain>
    </source>
</reference>
<keyword evidence="1" id="KW-0472">Membrane</keyword>
<dbReference type="EMBL" id="JAGUCN010000006">
    <property type="protein sequence ID" value="MBS2211183.1"/>
    <property type="molecule type" value="Genomic_DNA"/>
</dbReference>
<evidence type="ECO:0000313" key="3">
    <source>
        <dbReference type="Proteomes" id="UP000721861"/>
    </source>
</evidence>
<evidence type="ECO:0000256" key="1">
    <source>
        <dbReference type="SAM" id="Phobius"/>
    </source>
</evidence>
<dbReference type="RefSeq" id="WP_212227182.1">
    <property type="nucleotide sequence ID" value="NZ_JAGUCN010000006.1"/>
</dbReference>
<accession>A0ABS5K855</accession>
<feature type="transmembrane region" description="Helical" evidence="1">
    <location>
        <begin position="49"/>
        <end position="69"/>
    </location>
</feature>
<organism evidence="2 3">
    <name type="scientific">Carboxylicivirga mesophila</name>
    <dbReference type="NCBI Taxonomy" id="1166478"/>
    <lineage>
        <taxon>Bacteria</taxon>
        <taxon>Pseudomonadati</taxon>
        <taxon>Bacteroidota</taxon>
        <taxon>Bacteroidia</taxon>
        <taxon>Marinilabiliales</taxon>
        <taxon>Marinilabiliaceae</taxon>
        <taxon>Carboxylicivirga</taxon>
    </lineage>
</organism>
<proteinExistence type="predicted"/>
<keyword evidence="3" id="KW-1185">Reference proteome</keyword>
<keyword evidence="1" id="KW-0812">Transmembrane</keyword>
<comment type="caution">
    <text evidence="2">The sequence shown here is derived from an EMBL/GenBank/DDBJ whole genome shotgun (WGS) entry which is preliminary data.</text>
</comment>
<sequence>MKENKKHIDEIDQLLNQMLVTNYEPSDGFIDRVMDKVQMERPASKYIKMLLQVAAAAAIIVFTSNLFILTTATKNTESSDNDWATVYQLETTSNWYEYNSENTFIANNQTLK</sequence>
<protein>
    <submittedName>
        <fullName evidence="2">Uncharacterized protein</fullName>
    </submittedName>
</protein>
<evidence type="ECO:0000313" key="2">
    <source>
        <dbReference type="EMBL" id="MBS2211183.1"/>
    </source>
</evidence>
<gene>
    <name evidence="2" type="ORF">KEM09_07210</name>
</gene>
<keyword evidence="1" id="KW-1133">Transmembrane helix</keyword>
<name>A0ABS5K855_9BACT</name>